<sequence>MHMRKLLYIYIVLLLCGCHDSYFELGDSYIYESGRINKLMDKGTITILVPDQVLNYEFDDNYVIAYQKPDSAYYREYYINAFKENSDSTIRSQKMTDSLETLLKKMLSVPDCYWIIRKQDAKVFGPMSESDFNRMCKKLNVLIKMDKKYESRFLRTK</sequence>
<dbReference type="Proteomes" id="UP000184130">
    <property type="component" value="Unassembled WGS sequence"/>
</dbReference>
<name>A0A1M6SRQ0_XYLRU</name>
<evidence type="ECO:0000313" key="1">
    <source>
        <dbReference type="EMBL" id="SHK47412.1"/>
    </source>
</evidence>
<proteinExistence type="predicted"/>
<evidence type="ECO:0000313" key="2">
    <source>
        <dbReference type="Proteomes" id="UP000184130"/>
    </source>
</evidence>
<dbReference type="EMBL" id="FRBD01000004">
    <property type="protein sequence ID" value="SHK47412.1"/>
    <property type="molecule type" value="Genomic_DNA"/>
</dbReference>
<accession>A0A1M6SRQ0</accession>
<organism evidence="1 2">
    <name type="scientific">Xylanibacter ruminicola</name>
    <name type="common">Prevotella ruminicola</name>
    <dbReference type="NCBI Taxonomy" id="839"/>
    <lineage>
        <taxon>Bacteria</taxon>
        <taxon>Pseudomonadati</taxon>
        <taxon>Bacteroidota</taxon>
        <taxon>Bacteroidia</taxon>
        <taxon>Bacteroidales</taxon>
        <taxon>Prevotellaceae</taxon>
        <taxon>Xylanibacter</taxon>
    </lineage>
</organism>
<dbReference type="AlphaFoldDB" id="A0A1M6SRQ0"/>
<gene>
    <name evidence="1" type="ORF">SAMN05216463_1043</name>
</gene>
<reference evidence="1 2" key="1">
    <citation type="submission" date="2016-11" db="EMBL/GenBank/DDBJ databases">
        <authorList>
            <person name="Jaros S."/>
            <person name="Januszkiewicz K."/>
            <person name="Wedrychowicz H."/>
        </authorList>
    </citation>
    <scope>NUCLEOTIDE SEQUENCE [LARGE SCALE GENOMIC DNA]</scope>
    <source>
        <strain evidence="1 2">KHT3</strain>
    </source>
</reference>
<evidence type="ECO:0008006" key="3">
    <source>
        <dbReference type="Google" id="ProtNLM"/>
    </source>
</evidence>
<dbReference type="PROSITE" id="PS51257">
    <property type="entry name" value="PROKAR_LIPOPROTEIN"/>
    <property type="match status" value="1"/>
</dbReference>
<protein>
    <recommendedName>
        <fullName evidence="3">Lipoprotein</fullName>
    </recommendedName>
</protein>